<name>A0AA39MY51_9AGAR</name>
<evidence type="ECO:0000313" key="2">
    <source>
        <dbReference type="Proteomes" id="UP001175226"/>
    </source>
</evidence>
<gene>
    <name evidence="1" type="ORF">EV421DRAFT_1201634</name>
</gene>
<dbReference type="Proteomes" id="UP001175226">
    <property type="component" value="Unassembled WGS sequence"/>
</dbReference>
<sequence length="152" mass="17148">MCRNHVIVFCERLSSDPASMYVRRCFQTSLFSSGSRWLRNGTSWRKARCTLVSMISLVFSSPGSLTAPSVGRIIIACIGHRWNLNLAGIIQRPGDSEPSVSRVGCSLTLCRFQCCIGIMVGCQIAVRRRETFHDSTKRRWKTMSRLMPTETI</sequence>
<reference evidence="1" key="1">
    <citation type="submission" date="2023-06" db="EMBL/GenBank/DDBJ databases">
        <authorList>
            <consortium name="Lawrence Berkeley National Laboratory"/>
            <person name="Ahrendt S."/>
            <person name="Sahu N."/>
            <person name="Indic B."/>
            <person name="Wong-Bajracharya J."/>
            <person name="Merenyi Z."/>
            <person name="Ke H.-M."/>
            <person name="Monk M."/>
            <person name="Kocsube S."/>
            <person name="Drula E."/>
            <person name="Lipzen A."/>
            <person name="Balint B."/>
            <person name="Henrissat B."/>
            <person name="Andreopoulos B."/>
            <person name="Martin F.M."/>
            <person name="Harder C.B."/>
            <person name="Rigling D."/>
            <person name="Ford K.L."/>
            <person name="Foster G.D."/>
            <person name="Pangilinan J."/>
            <person name="Papanicolaou A."/>
            <person name="Barry K."/>
            <person name="LaButti K."/>
            <person name="Viragh M."/>
            <person name="Koriabine M."/>
            <person name="Yan M."/>
            <person name="Riley R."/>
            <person name="Champramary S."/>
            <person name="Plett K.L."/>
            <person name="Tsai I.J."/>
            <person name="Slot J."/>
            <person name="Sipos G."/>
            <person name="Plett J."/>
            <person name="Nagy L.G."/>
            <person name="Grigoriev I.V."/>
        </authorList>
    </citation>
    <scope>NUCLEOTIDE SEQUENCE</scope>
    <source>
        <strain evidence="1">FPL87.14</strain>
    </source>
</reference>
<protein>
    <submittedName>
        <fullName evidence="1">Uncharacterized protein</fullName>
    </submittedName>
</protein>
<comment type="caution">
    <text evidence="1">The sequence shown here is derived from an EMBL/GenBank/DDBJ whole genome shotgun (WGS) entry which is preliminary data.</text>
</comment>
<keyword evidence="2" id="KW-1185">Reference proteome</keyword>
<dbReference type="EMBL" id="JAUEPT010000006">
    <property type="protein sequence ID" value="KAK0450977.1"/>
    <property type="molecule type" value="Genomic_DNA"/>
</dbReference>
<accession>A0AA39MY51</accession>
<proteinExistence type="predicted"/>
<dbReference type="AlphaFoldDB" id="A0AA39MY51"/>
<organism evidence="1 2">
    <name type="scientific">Armillaria borealis</name>
    <dbReference type="NCBI Taxonomy" id="47425"/>
    <lineage>
        <taxon>Eukaryota</taxon>
        <taxon>Fungi</taxon>
        <taxon>Dikarya</taxon>
        <taxon>Basidiomycota</taxon>
        <taxon>Agaricomycotina</taxon>
        <taxon>Agaricomycetes</taxon>
        <taxon>Agaricomycetidae</taxon>
        <taxon>Agaricales</taxon>
        <taxon>Marasmiineae</taxon>
        <taxon>Physalacriaceae</taxon>
        <taxon>Armillaria</taxon>
    </lineage>
</organism>
<evidence type="ECO:0000313" key="1">
    <source>
        <dbReference type="EMBL" id="KAK0450977.1"/>
    </source>
</evidence>